<dbReference type="Proteomes" id="UP000254508">
    <property type="component" value="Plasmid unnamed"/>
</dbReference>
<proteinExistence type="predicted"/>
<geneLocation type="plasmid" evidence="1 2">
    <name>unnamed</name>
</geneLocation>
<sequence>MITDRSQRWRDRRDKFVPAGTVIDPSEFAVDVIDCHRTAKPFVEEHHYSGSFPASRLSVGLYRNGAAGSSRLVGVCTFSVPMNCASIPKHTGLEDFRQGADLGRLVLLDEVAGNGETWFISRAFKALRQEKPEILAVVSYADPMRRYCADGSIRLPGHVGQIYAASSALCRGRTKPRMETFTPDGQIVSERALSKIRNHETGSAYAIDDLVKRGAPKPGHDTREWLKHLQETQFFSRRRHNGNHIYAFPLTKAARLAGRELPELDYPVLDPNPVGDDVTLLPLLKKAA</sequence>
<keyword evidence="2" id="KW-1185">Reference proteome</keyword>
<dbReference type="RefSeq" id="WP_115418407.1">
    <property type="nucleotide sequence ID" value="NZ_CP031358.1"/>
</dbReference>
<dbReference type="InterPro" id="IPR057895">
    <property type="entry name" value="Mom"/>
</dbReference>
<reference evidence="1 2" key="1">
    <citation type="submission" date="2018-07" db="EMBL/GenBank/DDBJ databases">
        <title>Genome sequence of Erythrobacter strain YH-07, an antagonistic bacterium isolated from Yellow Sea.</title>
        <authorList>
            <person name="Tang T."/>
            <person name="Liu Q."/>
            <person name="Sun X."/>
        </authorList>
    </citation>
    <scope>NUCLEOTIDE SEQUENCE [LARGE SCALE GENOMIC DNA]</scope>
    <source>
        <strain evidence="1 2">YH-07</strain>
        <plasmid evidence="1 2">unnamed</plasmid>
    </source>
</reference>
<dbReference type="AlphaFoldDB" id="A0A345YJJ2"/>
<gene>
    <name evidence="1" type="ORF">DVR09_16710</name>
</gene>
<dbReference type="Pfam" id="PF25680">
    <property type="entry name" value="Mom"/>
    <property type="match status" value="1"/>
</dbReference>
<evidence type="ECO:0000313" key="1">
    <source>
        <dbReference type="EMBL" id="AXK44094.1"/>
    </source>
</evidence>
<evidence type="ECO:0000313" key="2">
    <source>
        <dbReference type="Proteomes" id="UP000254508"/>
    </source>
</evidence>
<dbReference type="KEGG" id="err:DVR09_16710"/>
<keyword evidence="1" id="KW-0614">Plasmid</keyword>
<name>A0A345YJJ2_9SPHN</name>
<organism evidence="1 2">
    <name type="scientific">Erythrobacter aureus</name>
    <dbReference type="NCBI Taxonomy" id="2182384"/>
    <lineage>
        <taxon>Bacteria</taxon>
        <taxon>Pseudomonadati</taxon>
        <taxon>Pseudomonadota</taxon>
        <taxon>Alphaproteobacteria</taxon>
        <taxon>Sphingomonadales</taxon>
        <taxon>Erythrobacteraceae</taxon>
        <taxon>Erythrobacter/Porphyrobacter group</taxon>
        <taxon>Erythrobacter</taxon>
    </lineage>
</organism>
<accession>A0A345YJJ2</accession>
<dbReference type="OrthoDB" id="9180556at2"/>
<protein>
    <submittedName>
        <fullName evidence="1">Uncharacterized protein</fullName>
    </submittedName>
</protein>
<dbReference type="EMBL" id="CP031358">
    <property type="protein sequence ID" value="AXK44094.1"/>
    <property type="molecule type" value="Genomic_DNA"/>
</dbReference>